<evidence type="ECO:0000313" key="3">
    <source>
        <dbReference type="Proteomes" id="UP000460412"/>
    </source>
</evidence>
<dbReference type="PANTHER" id="PTHR30419:SF28">
    <property type="entry name" value="HTH-TYPE TRANSCRIPTIONAL REGULATOR BSDA"/>
    <property type="match status" value="1"/>
</dbReference>
<accession>A0A7X3SH31</accession>
<dbReference type="InterPro" id="IPR005119">
    <property type="entry name" value="LysR_subst-bd"/>
</dbReference>
<comment type="caution">
    <text evidence="2">The sequence shown here is derived from an EMBL/GenBank/DDBJ whole genome shotgun (WGS) entry which is preliminary data.</text>
</comment>
<proteinExistence type="predicted"/>
<dbReference type="Pfam" id="PF03466">
    <property type="entry name" value="LysR_substrate"/>
    <property type="match status" value="1"/>
</dbReference>
<dbReference type="InterPro" id="IPR050950">
    <property type="entry name" value="HTH-type_LysR_regulators"/>
</dbReference>
<keyword evidence="3" id="KW-1185">Reference proteome</keyword>
<dbReference type="RefSeq" id="WP_159748956.1">
    <property type="nucleotide sequence ID" value="NZ_CASSPE010000002.1"/>
</dbReference>
<sequence length="216" mass="23707">MALSITGICEGRISIGAIPGVGRQWLPDIIKGFSVNYPKVSYDLVHGVAEEIQKELCGGRIDCGLTTAFPVSHELKFTPLYEDEFIVLLPAGHFLADREEIGLSEIAGEPLILPDSRLDSSLEDIFIRNHFTPNIYLRGRDEISMLKMIENGLGIGVLSGLGIGGLPISDGVVCRRFQERYVRVVGISVRKNQKQPLLTDKFTEFAGTYIKKAAGC</sequence>
<gene>
    <name evidence="2" type="ORF">GN277_00490</name>
</gene>
<dbReference type="GO" id="GO:0005829">
    <property type="term" value="C:cytosol"/>
    <property type="evidence" value="ECO:0007669"/>
    <property type="project" value="TreeGrafter"/>
</dbReference>
<dbReference type="GO" id="GO:0006355">
    <property type="term" value="P:regulation of DNA-templated transcription"/>
    <property type="evidence" value="ECO:0007669"/>
    <property type="project" value="TreeGrafter"/>
</dbReference>
<protein>
    <recommendedName>
        <fullName evidence="1">LysR substrate-binding domain-containing protein</fullName>
    </recommendedName>
</protein>
<evidence type="ECO:0000313" key="2">
    <source>
        <dbReference type="EMBL" id="MXP73975.1"/>
    </source>
</evidence>
<feature type="domain" description="LysR substrate-binding" evidence="1">
    <location>
        <begin position="10"/>
        <end position="206"/>
    </location>
</feature>
<dbReference type="CDD" id="cd05466">
    <property type="entry name" value="PBP2_LTTR_substrate"/>
    <property type="match status" value="1"/>
</dbReference>
<name>A0A7X3SH31_9FIRM</name>
<reference evidence="2 3" key="1">
    <citation type="submission" date="2019-12" db="EMBL/GenBank/DDBJ databases">
        <title>Sporaefaciens musculi gen. nov., sp. nov., a novel bacterium isolated from the caecum of an obese mouse.</title>
        <authorList>
            <person name="Rasmussen T.S."/>
            <person name="Streidl T."/>
            <person name="Hitch T.C.A."/>
            <person name="Wortmann E."/>
            <person name="Deptula P."/>
            <person name="Hansen M."/>
            <person name="Nielsen D.S."/>
            <person name="Clavel T."/>
            <person name="Vogensen F.K."/>
        </authorList>
    </citation>
    <scope>NUCLEOTIDE SEQUENCE [LARGE SCALE GENOMIC DNA]</scope>
    <source>
        <strain evidence="2 3">WCA-9-b2</strain>
    </source>
</reference>
<dbReference type="Proteomes" id="UP000460412">
    <property type="component" value="Unassembled WGS sequence"/>
</dbReference>
<dbReference type="EMBL" id="WUQX01000001">
    <property type="protein sequence ID" value="MXP73975.1"/>
    <property type="molecule type" value="Genomic_DNA"/>
</dbReference>
<dbReference type="AlphaFoldDB" id="A0A7X3SH31"/>
<dbReference type="SUPFAM" id="SSF53850">
    <property type="entry name" value="Periplasmic binding protein-like II"/>
    <property type="match status" value="1"/>
</dbReference>
<evidence type="ECO:0000259" key="1">
    <source>
        <dbReference type="Pfam" id="PF03466"/>
    </source>
</evidence>
<dbReference type="PANTHER" id="PTHR30419">
    <property type="entry name" value="HTH-TYPE TRANSCRIPTIONAL REGULATOR YBHD"/>
    <property type="match status" value="1"/>
</dbReference>
<dbReference type="Gene3D" id="3.40.190.290">
    <property type="match status" value="1"/>
</dbReference>
<organism evidence="2 3">
    <name type="scientific">Sporofaciens musculi</name>
    <dbReference type="NCBI Taxonomy" id="2681861"/>
    <lineage>
        <taxon>Bacteria</taxon>
        <taxon>Bacillati</taxon>
        <taxon>Bacillota</taxon>
        <taxon>Clostridia</taxon>
        <taxon>Lachnospirales</taxon>
        <taxon>Lachnospiraceae</taxon>
        <taxon>Sporofaciens</taxon>
    </lineage>
</organism>